<protein>
    <submittedName>
        <fullName evidence="2">Uncharacterized protein</fullName>
    </submittedName>
</protein>
<reference evidence="3" key="2">
    <citation type="submission" date="2015-01" db="EMBL/GenBank/DDBJ databases">
        <title>Evolutionary Origins and Diversification of the Mycorrhizal Mutualists.</title>
        <authorList>
            <consortium name="DOE Joint Genome Institute"/>
            <consortium name="Mycorrhizal Genomics Consortium"/>
            <person name="Kohler A."/>
            <person name="Kuo A."/>
            <person name="Nagy L.G."/>
            <person name="Floudas D."/>
            <person name="Copeland A."/>
            <person name="Barry K.W."/>
            <person name="Cichocki N."/>
            <person name="Veneault-Fourrey C."/>
            <person name="LaButti K."/>
            <person name="Lindquist E.A."/>
            <person name="Lipzen A."/>
            <person name="Lundell T."/>
            <person name="Morin E."/>
            <person name="Murat C."/>
            <person name="Riley R."/>
            <person name="Ohm R."/>
            <person name="Sun H."/>
            <person name="Tunlid A."/>
            <person name="Henrissat B."/>
            <person name="Grigoriev I.V."/>
            <person name="Hibbett D.S."/>
            <person name="Martin F."/>
        </authorList>
    </citation>
    <scope>NUCLEOTIDE SEQUENCE [LARGE SCALE GENOMIC DNA]</scope>
    <source>
        <strain evidence="3">Marx 270</strain>
    </source>
</reference>
<name>A0A0C3P4M6_PISTI</name>
<keyword evidence="3" id="KW-1185">Reference proteome</keyword>
<dbReference type="HOGENOM" id="CLU_973574_0_0_1"/>
<gene>
    <name evidence="2" type="ORF">M404DRAFT_8332</name>
</gene>
<evidence type="ECO:0000313" key="3">
    <source>
        <dbReference type="Proteomes" id="UP000054217"/>
    </source>
</evidence>
<dbReference type="AlphaFoldDB" id="A0A0C3P4M6"/>
<dbReference type="Proteomes" id="UP000054217">
    <property type="component" value="Unassembled WGS sequence"/>
</dbReference>
<feature type="compositionally biased region" description="Polar residues" evidence="1">
    <location>
        <begin position="123"/>
        <end position="137"/>
    </location>
</feature>
<feature type="compositionally biased region" description="Low complexity" evidence="1">
    <location>
        <begin position="184"/>
        <end position="197"/>
    </location>
</feature>
<evidence type="ECO:0000313" key="2">
    <source>
        <dbReference type="EMBL" id="KIO08010.1"/>
    </source>
</evidence>
<dbReference type="OrthoDB" id="2689266at2759"/>
<sequence>MLILMILTLDASQGKPAIESWLPATVASSTDIIAPMGGPQDTPTIEPWPPATVASSTDTICSSSVIALKGKPQDAPANDLTRQPSIPMSTLLPIQYSPASPTKSPTQISLTGGTPHDEDPAATVSNKGNSPSCPSYDKQTTTVCNPLSTIAEAALKAKITAPQLPPPPPPLQSITKADPTSAKGTTDTPGTDMPGPSSKHKSGSSKGLTKVLHPSSTKNGQYMICFKSSDMLNTIRSNLCGNKDEYHEYYDRNLTKQQCKDYNKEAKELTEKNLWVKAVIEKGMLH</sequence>
<proteinExistence type="predicted"/>
<feature type="region of interest" description="Disordered" evidence="1">
    <location>
        <begin position="160"/>
        <end position="215"/>
    </location>
</feature>
<organism evidence="2 3">
    <name type="scientific">Pisolithus tinctorius Marx 270</name>
    <dbReference type="NCBI Taxonomy" id="870435"/>
    <lineage>
        <taxon>Eukaryota</taxon>
        <taxon>Fungi</taxon>
        <taxon>Dikarya</taxon>
        <taxon>Basidiomycota</taxon>
        <taxon>Agaricomycotina</taxon>
        <taxon>Agaricomycetes</taxon>
        <taxon>Agaricomycetidae</taxon>
        <taxon>Boletales</taxon>
        <taxon>Sclerodermatineae</taxon>
        <taxon>Pisolithaceae</taxon>
        <taxon>Pisolithus</taxon>
    </lineage>
</organism>
<dbReference type="EMBL" id="KN831958">
    <property type="protein sequence ID" value="KIO08010.1"/>
    <property type="molecule type" value="Genomic_DNA"/>
</dbReference>
<feature type="compositionally biased region" description="Polar residues" evidence="1">
    <location>
        <begin position="97"/>
        <end position="112"/>
    </location>
</feature>
<accession>A0A0C3P4M6</accession>
<dbReference type="InParanoid" id="A0A0C3P4M6"/>
<feature type="region of interest" description="Disordered" evidence="1">
    <location>
        <begin position="92"/>
        <end position="137"/>
    </location>
</feature>
<evidence type="ECO:0000256" key="1">
    <source>
        <dbReference type="SAM" id="MobiDB-lite"/>
    </source>
</evidence>
<reference evidence="2 3" key="1">
    <citation type="submission" date="2014-04" db="EMBL/GenBank/DDBJ databases">
        <authorList>
            <consortium name="DOE Joint Genome Institute"/>
            <person name="Kuo A."/>
            <person name="Kohler A."/>
            <person name="Costa M.D."/>
            <person name="Nagy L.G."/>
            <person name="Floudas D."/>
            <person name="Copeland A."/>
            <person name="Barry K.W."/>
            <person name="Cichocki N."/>
            <person name="Veneault-Fourrey C."/>
            <person name="LaButti K."/>
            <person name="Lindquist E.A."/>
            <person name="Lipzen A."/>
            <person name="Lundell T."/>
            <person name="Morin E."/>
            <person name="Murat C."/>
            <person name="Sun H."/>
            <person name="Tunlid A."/>
            <person name="Henrissat B."/>
            <person name="Grigoriev I.V."/>
            <person name="Hibbett D.S."/>
            <person name="Martin F."/>
            <person name="Nordberg H.P."/>
            <person name="Cantor M.N."/>
            <person name="Hua S.X."/>
        </authorList>
    </citation>
    <scope>NUCLEOTIDE SEQUENCE [LARGE SCALE GENOMIC DNA]</scope>
    <source>
        <strain evidence="2 3">Marx 270</strain>
    </source>
</reference>